<evidence type="ECO:0000256" key="6">
    <source>
        <dbReference type="ARBA" id="ARBA00023010"/>
    </source>
</evidence>
<protein>
    <recommendedName>
        <fullName evidence="10">Twin-arginine translocase TatA/TatE family subunit</fullName>
    </recommendedName>
</protein>
<name>A0A1Y1RV88_9SPIO</name>
<keyword evidence="3" id="KW-0812">Transmembrane</keyword>
<dbReference type="Proteomes" id="UP000192343">
    <property type="component" value="Unassembled WGS sequence"/>
</dbReference>
<proteinExistence type="predicted"/>
<keyword evidence="9" id="KW-1185">Reference proteome</keyword>
<comment type="subcellular location">
    <subcellularLocation>
        <location evidence="1">Membrane</location>
        <topology evidence="1">Single-pass membrane protein</topology>
    </subcellularLocation>
</comment>
<dbReference type="OrthoDB" id="9812812at2"/>
<evidence type="ECO:0000256" key="2">
    <source>
        <dbReference type="ARBA" id="ARBA00022448"/>
    </source>
</evidence>
<gene>
    <name evidence="8" type="ORF">B4O97_17110</name>
</gene>
<evidence type="ECO:0000256" key="3">
    <source>
        <dbReference type="ARBA" id="ARBA00022692"/>
    </source>
</evidence>
<dbReference type="GO" id="GO:0015031">
    <property type="term" value="P:protein transport"/>
    <property type="evidence" value="ECO:0007669"/>
    <property type="project" value="UniProtKB-KW"/>
</dbReference>
<dbReference type="GO" id="GO:0016020">
    <property type="term" value="C:membrane"/>
    <property type="evidence" value="ECO:0007669"/>
    <property type="project" value="UniProtKB-ARBA"/>
</dbReference>
<keyword evidence="4" id="KW-0653">Protein transport</keyword>
<dbReference type="Gene3D" id="1.20.5.3310">
    <property type="match status" value="1"/>
</dbReference>
<dbReference type="InterPro" id="IPR003369">
    <property type="entry name" value="TatA/B/E"/>
</dbReference>
<comment type="caution">
    <text evidence="8">The sequence shown here is derived from an EMBL/GenBank/DDBJ whole genome shotgun (WGS) entry which is preliminary data.</text>
</comment>
<evidence type="ECO:0000256" key="4">
    <source>
        <dbReference type="ARBA" id="ARBA00022927"/>
    </source>
</evidence>
<evidence type="ECO:0000256" key="5">
    <source>
        <dbReference type="ARBA" id="ARBA00022989"/>
    </source>
</evidence>
<evidence type="ECO:0000313" key="9">
    <source>
        <dbReference type="Proteomes" id="UP000192343"/>
    </source>
</evidence>
<reference evidence="8 9" key="1">
    <citation type="submission" date="2017-03" db="EMBL/GenBank/DDBJ databases">
        <title>Draft Genome sequence of Marispirochaeta sp. strain JC444.</title>
        <authorList>
            <person name="Shivani Y."/>
            <person name="Subhash Y."/>
            <person name="Sasikala C."/>
            <person name="Ramana C."/>
        </authorList>
    </citation>
    <scope>NUCLEOTIDE SEQUENCE [LARGE SCALE GENOMIC DNA]</scope>
    <source>
        <strain evidence="8 9">JC444</strain>
    </source>
</reference>
<keyword evidence="2" id="KW-0813">Transport</keyword>
<dbReference type="AlphaFoldDB" id="A0A1Y1RV88"/>
<keyword evidence="7" id="KW-0472">Membrane</keyword>
<dbReference type="RefSeq" id="WP_083052730.1">
    <property type="nucleotide sequence ID" value="NZ_MWQY01000025.1"/>
</dbReference>
<evidence type="ECO:0008006" key="10">
    <source>
        <dbReference type="Google" id="ProtNLM"/>
    </source>
</evidence>
<evidence type="ECO:0000313" key="8">
    <source>
        <dbReference type="EMBL" id="ORC31232.1"/>
    </source>
</evidence>
<evidence type="ECO:0000256" key="1">
    <source>
        <dbReference type="ARBA" id="ARBA00004167"/>
    </source>
</evidence>
<dbReference type="STRING" id="1963862.B4O97_17110"/>
<dbReference type="EMBL" id="MWQY01000025">
    <property type="protein sequence ID" value="ORC31232.1"/>
    <property type="molecule type" value="Genomic_DNA"/>
</dbReference>
<keyword evidence="6" id="KW-0811">Translocation</keyword>
<organism evidence="8 9">
    <name type="scientific">Marispirochaeta aestuarii</name>
    <dbReference type="NCBI Taxonomy" id="1963862"/>
    <lineage>
        <taxon>Bacteria</taxon>
        <taxon>Pseudomonadati</taxon>
        <taxon>Spirochaetota</taxon>
        <taxon>Spirochaetia</taxon>
        <taxon>Spirochaetales</taxon>
        <taxon>Spirochaetaceae</taxon>
        <taxon>Marispirochaeta</taxon>
    </lineage>
</organism>
<accession>A0A1Y1RV88</accession>
<dbReference type="Pfam" id="PF02416">
    <property type="entry name" value="TatA_B_E"/>
    <property type="match status" value="1"/>
</dbReference>
<keyword evidence="5" id="KW-1133">Transmembrane helix</keyword>
<sequence length="61" mass="6397">MIGAGEAVILGGVFILIFGASQIPKVARSVGEGITELKKSIREAKDIDLDDPSLGDKTKNN</sequence>
<evidence type="ECO:0000256" key="7">
    <source>
        <dbReference type="ARBA" id="ARBA00023136"/>
    </source>
</evidence>